<proteinExistence type="predicted"/>
<gene>
    <name evidence="3" type="ORF">PUNSTDRAFT_137929</name>
</gene>
<dbReference type="HOGENOM" id="CLU_501658_0_0_1"/>
<protein>
    <recommendedName>
        <fullName evidence="2">Ribonuclease H1 N-terminal domain-containing protein</fullName>
    </recommendedName>
</protein>
<feature type="region of interest" description="Disordered" evidence="1">
    <location>
        <begin position="174"/>
        <end position="229"/>
    </location>
</feature>
<feature type="region of interest" description="Disordered" evidence="1">
    <location>
        <begin position="257"/>
        <end position="292"/>
    </location>
</feature>
<dbReference type="AlphaFoldDB" id="R7S5K8"/>
<dbReference type="InterPro" id="IPR037056">
    <property type="entry name" value="RNase_H1_N_sf"/>
</dbReference>
<dbReference type="Gene3D" id="3.40.970.10">
    <property type="entry name" value="Ribonuclease H1, N-terminal domain"/>
    <property type="match status" value="1"/>
</dbReference>
<feature type="compositionally biased region" description="Polar residues" evidence="1">
    <location>
        <begin position="349"/>
        <end position="361"/>
    </location>
</feature>
<keyword evidence="4" id="KW-1185">Reference proteome</keyword>
<dbReference type="InterPro" id="IPR011320">
    <property type="entry name" value="RNase_H1_N"/>
</dbReference>
<feature type="compositionally biased region" description="Pro residues" evidence="1">
    <location>
        <begin position="277"/>
        <end position="287"/>
    </location>
</feature>
<feature type="compositionally biased region" description="Low complexity" evidence="1">
    <location>
        <begin position="325"/>
        <end position="338"/>
    </location>
</feature>
<evidence type="ECO:0000259" key="2">
    <source>
        <dbReference type="Pfam" id="PF01693"/>
    </source>
</evidence>
<dbReference type="InterPro" id="IPR009027">
    <property type="entry name" value="Ribosomal_bL9/RNase_H1_N"/>
</dbReference>
<dbReference type="OrthoDB" id="407198at2759"/>
<dbReference type="KEGG" id="psq:PUNSTDRAFT_137929"/>
<reference evidence="4" key="1">
    <citation type="journal article" date="2012" name="Science">
        <title>The Paleozoic origin of enzymatic lignin decomposition reconstructed from 31 fungal genomes.</title>
        <authorList>
            <person name="Floudas D."/>
            <person name="Binder M."/>
            <person name="Riley R."/>
            <person name="Barry K."/>
            <person name="Blanchette R.A."/>
            <person name="Henrissat B."/>
            <person name="Martinez A.T."/>
            <person name="Otillar R."/>
            <person name="Spatafora J.W."/>
            <person name="Yadav J.S."/>
            <person name="Aerts A."/>
            <person name="Benoit I."/>
            <person name="Boyd A."/>
            <person name="Carlson A."/>
            <person name="Copeland A."/>
            <person name="Coutinho P.M."/>
            <person name="de Vries R.P."/>
            <person name="Ferreira P."/>
            <person name="Findley K."/>
            <person name="Foster B."/>
            <person name="Gaskell J."/>
            <person name="Glotzer D."/>
            <person name="Gorecki P."/>
            <person name="Heitman J."/>
            <person name="Hesse C."/>
            <person name="Hori C."/>
            <person name="Igarashi K."/>
            <person name="Jurgens J.A."/>
            <person name="Kallen N."/>
            <person name="Kersten P."/>
            <person name="Kohler A."/>
            <person name="Kuees U."/>
            <person name="Kumar T.K.A."/>
            <person name="Kuo A."/>
            <person name="LaButti K."/>
            <person name="Larrondo L.F."/>
            <person name="Lindquist E."/>
            <person name="Ling A."/>
            <person name="Lombard V."/>
            <person name="Lucas S."/>
            <person name="Lundell T."/>
            <person name="Martin R."/>
            <person name="McLaughlin D.J."/>
            <person name="Morgenstern I."/>
            <person name="Morin E."/>
            <person name="Murat C."/>
            <person name="Nagy L.G."/>
            <person name="Nolan M."/>
            <person name="Ohm R.A."/>
            <person name="Patyshakuliyeva A."/>
            <person name="Rokas A."/>
            <person name="Ruiz-Duenas F.J."/>
            <person name="Sabat G."/>
            <person name="Salamov A."/>
            <person name="Samejima M."/>
            <person name="Schmutz J."/>
            <person name="Slot J.C."/>
            <person name="St John F."/>
            <person name="Stenlid J."/>
            <person name="Sun H."/>
            <person name="Sun S."/>
            <person name="Syed K."/>
            <person name="Tsang A."/>
            <person name="Wiebenga A."/>
            <person name="Young D."/>
            <person name="Pisabarro A."/>
            <person name="Eastwood D.C."/>
            <person name="Martin F."/>
            <person name="Cullen D."/>
            <person name="Grigoriev I.V."/>
            <person name="Hibbett D.S."/>
        </authorList>
    </citation>
    <scope>NUCLEOTIDE SEQUENCE [LARGE SCALE GENOMIC DNA]</scope>
    <source>
        <strain evidence="4">HHB-11173 SS5</strain>
    </source>
</reference>
<feature type="region of interest" description="Disordered" evidence="1">
    <location>
        <begin position="325"/>
        <end position="461"/>
    </location>
</feature>
<dbReference type="EMBL" id="JH687551">
    <property type="protein sequence ID" value="EIN05247.1"/>
    <property type="molecule type" value="Genomic_DNA"/>
</dbReference>
<dbReference type="SUPFAM" id="SSF55658">
    <property type="entry name" value="L9 N-domain-like"/>
    <property type="match status" value="1"/>
</dbReference>
<dbReference type="Pfam" id="PF01693">
    <property type="entry name" value="Cauli_VI"/>
    <property type="match status" value="1"/>
</dbReference>
<feature type="compositionally biased region" description="Low complexity" evidence="1">
    <location>
        <begin position="216"/>
        <end position="229"/>
    </location>
</feature>
<dbReference type="GeneID" id="18879948"/>
<sequence length="543" mass="58580">MTNRKKRYADLRPGDRQELLEALRTNCVHNVGSLLEFLEDSQNPNLDVESVIVGLAETALVENACNPVYDSDDDLYYPPSPAETSALHNLSVAGRASTEATIAATQAPRPQVGGSLVATVHRGRGTSRTNRRMDLAASAPLGRGICSTYGSVRTSSSDGASSADMSFAAYRGERPSSTACSQGREFAHGRRQSKFRREETPRSSTPRSEGPIYPIHTQLHPPAQHQLPPHVEIHPSWEWDANDPDARSLMELASGDAVLSPTSREPSDSPGTTSPPLISPPGSPGPPADSLLVAGAGRLGVRPPDERLPTPASARQPSIINNAAHTHTPHSLSSHSYSRGWNLTPRPTVPSTDPGASTNRTGPFPDRPRTPMRGRWYSPQRSNVFNAAPVPRERPPQSPPPAYSVYELPPPSSAPLSACGLSSVDVSTSSSAPSSADTPSRIDTRLSVPPAPRDDAPTPRTLSSMYPEVTEFHIPPPDEQNGPGKYFAVRIGYNVGIWRDWPDTSHQVLGCPNNSFKGYRTFAQARDAFLRALEAREVLVVPR</sequence>
<dbReference type="Proteomes" id="UP000054196">
    <property type="component" value="Unassembled WGS sequence"/>
</dbReference>
<organism evidence="3 4">
    <name type="scientific">Punctularia strigosozonata (strain HHB-11173)</name>
    <name type="common">White-rot fungus</name>
    <dbReference type="NCBI Taxonomy" id="741275"/>
    <lineage>
        <taxon>Eukaryota</taxon>
        <taxon>Fungi</taxon>
        <taxon>Dikarya</taxon>
        <taxon>Basidiomycota</taxon>
        <taxon>Agaricomycotina</taxon>
        <taxon>Agaricomycetes</taxon>
        <taxon>Corticiales</taxon>
        <taxon>Punctulariaceae</taxon>
        <taxon>Punctularia</taxon>
    </lineage>
</organism>
<feature type="domain" description="Ribonuclease H1 N-terminal" evidence="2">
    <location>
        <begin position="485"/>
        <end position="527"/>
    </location>
</feature>
<evidence type="ECO:0000313" key="3">
    <source>
        <dbReference type="EMBL" id="EIN05247.1"/>
    </source>
</evidence>
<evidence type="ECO:0000256" key="1">
    <source>
        <dbReference type="SAM" id="MobiDB-lite"/>
    </source>
</evidence>
<feature type="compositionally biased region" description="Low complexity" evidence="1">
    <location>
        <begin position="414"/>
        <end position="439"/>
    </location>
</feature>
<accession>R7S5K8</accession>
<name>R7S5K8_PUNST</name>
<dbReference type="RefSeq" id="XP_007387650.1">
    <property type="nucleotide sequence ID" value="XM_007387588.1"/>
</dbReference>
<feature type="compositionally biased region" description="Pro residues" evidence="1">
    <location>
        <begin position="396"/>
        <end position="413"/>
    </location>
</feature>
<evidence type="ECO:0000313" key="4">
    <source>
        <dbReference type="Proteomes" id="UP000054196"/>
    </source>
</evidence>